<evidence type="ECO:0000256" key="4">
    <source>
        <dbReference type="ARBA" id="ARBA00022729"/>
    </source>
</evidence>
<dbReference type="PROSITE" id="PS51257">
    <property type="entry name" value="PROKAR_LIPOPROTEIN"/>
    <property type="match status" value="1"/>
</dbReference>
<dbReference type="GO" id="GO:0043190">
    <property type="term" value="C:ATP-binding cassette (ABC) transporter complex"/>
    <property type="evidence" value="ECO:0007669"/>
    <property type="project" value="InterPro"/>
</dbReference>
<comment type="similarity">
    <text evidence="2">Belongs to the bacterial solute-binding protein 5 family.</text>
</comment>
<dbReference type="Gene3D" id="3.40.190.10">
    <property type="entry name" value="Periplasmic binding protein-like II"/>
    <property type="match status" value="1"/>
</dbReference>
<feature type="signal peptide" evidence="6">
    <location>
        <begin position="1"/>
        <end position="27"/>
    </location>
</feature>
<dbReference type="KEGG" id="lbk:LVISKB_0014"/>
<dbReference type="InterPro" id="IPR030678">
    <property type="entry name" value="Peptide/Ni-bd"/>
</dbReference>
<dbReference type="Proteomes" id="UP000012042">
    <property type="component" value="Chromosome"/>
</dbReference>
<evidence type="ECO:0000256" key="2">
    <source>
        <dbReference type="ARBA" id="ARBA00005695"/>
    </source>
</evidence>
<evidence type="ECO:0000259" key="7">
    <source>
        <dbReference type="Pfam" id="PF00496"/>
    </source>
</evidence>
<dbReference type="CDD" id="cd08504">
    <property type="entry name" value="PBP2_OppA"/>
    <property type="match status" value="1"/>
</dbReference>
<evidence type="ECO:0000256" key="1">
    <source>
        <dbReference type="ARBA" id="ARBA00004196"/>
    </source>
</evidence>
<accession>M5AA40</accession>
<gene>
    <name evidence="8" type="ORF">LVISKB_0014</name>
</gene>
<dbReference type="SUPFAM" id="SSF53850">
    <property type="entry name" value="Periplasmic binding protein-like II"/>
    <property type="match status" value="1"/>
</dbReference>
<evidence type="ECO:0000313" key="9">
    <source>
        <dbReference type="Proteomes" id="UP000012042"/>
    </source>
</evidence>
<feature type="chain" id="PRO_5004062708" evidence="6">
    <location>
        <begin position="28"/>
        <end position="538"/>
    </location>
</feature>
<reference evidence="8 9" key="1">
    <citation type="journal article" date="2013" name="PLoS ONE">
        <title>Genomic Analysis by Deep Sequencing of the Probiotic Lactobacillus brevis KB290 Harboring Nine Plasmids Reveals Genomic Stability.</title>
        <authorList>
            <person name="Fukao M."/>
            <person name="Oshima K."/>
            <person name="Morita H."/>
            <person name="Toh H."/>
            <person name="Suda W."/>
            <person name="Kim S.W."/>
            <person name="Suzuki S."/>
            <person name="Yakabe T."/>
            <person name="Hattori M."/>
            <person name="Yajima N."/>
        </authorList>
    </citation>
    <scope>NUCLEOTIDE SEQUENCE [LARGE SCALE GENOMIC DNA]</scope>
    <source>
        <strain evidence="8 9">KB290</strain>
    </source>
</reference>
<dbReference type="InterPro" id="IPR039424">
    <property type="entry name" value="SBP_5"/>
</dbReference>
<keyword evidence="4 6" id="KW-0732">Signal</keyword>
<dbReference type="PATRIC" id="fig|1001583.3.peg.13"/>
<dbReference type="GO" id="GO:0042597">
    <property type="term" value="C:periplasmic space"/>
    <property type="evidence" value="ECO:0007669"/>
    <property type="project" value="UniProtKB-ARBA"/>
</dbReference>
<evidence type="ECO:0000256" key="3">
    <source>
        <dbReference type="ARBA" id="ARBA00022448"/>
    </source>
</evidence>
<proteinExistence type="inferred from homology"/>
<dbReference type="Pfam" id="PF00496">
    <property type="entry name" value="SBP_bac_5"/>
    <property type="match status" value="1"/>
</dbReference>
<keyword evidence="5" id="KW-0653">Protein transport</keyword>
<dbReference type="GO" id="GO:0030313">
    <property type="term" value="C:cell envelope"/>
    <property type="evidence" value="ECO:0007669"/>
    <property type="project" value="UniProtKB-SubCell"/>
</dbReference>
<dbReference type="HOGENOM" id="CLU_017028_0_4_9"/>
<evidence type="ECO:0000313" key="8">
    <source>
        <dbReference type="EMBL" id="BAN05649.1"/>
    </source>
</evidence>
<evidence type="ECO:0000256" key="6">
    <source>
        <dbReference type="SAM" id="SignalP"/>
    </source>
</evidence>
<protein>
    <submittedName>
        <fullName evidence="8">Oligopeptide-binding protein oppA</fullName>
    </submittedName>
</protein>
<keyword evidence="5" id="KW-0571">Peptide transport</keyword>
<dbReference type="PANTHER" id="PTHR30290:SF10">
    <property type="entry name" value="PERIPLASMIC OLIGOPEPTIDE-BINDING PROTEIN-RELATED"/>
    <property type="match status" value="1"/>
</dbReference>
<dbReference type="EMBL" id="AP012167">
    <property type="protein sequence ID" value="BAN05649.1"/>
    <property type="molecule type" value="Genomic_DNA"/>
</dbReference>
<dbReference type="FunFam" id="3.90.76.10:FF:000001">
    <property type="entry name" value="Oligopeptide ABC transporter substrate-binding protein"/>
    <property type="match status" value="1"/>
</dbReference>
<dbReference type="AlphaFoldDB" id="M5AA40"/>
<name>M5AA40_LEVBR</name>
<dbReference type="PANTHER" id="PTHR30290">
    <property type="entry name" value="PERIPLASMIC BINDING COMPONENT OF ABC TRANSPORTER"/>
    <property type="match status" value="1"/>
</dbReference>
<organism evidence="8 9">
    <name type="scientific">Levilactobacillus brevis KB290</name>
    <dbReference type="NCBI Taxonomy" id="1001583"/>
    <lineage>
        <taxon>Bacteria</taxon>
        <taxon>Bacillati</taxon>
        <taxon>Bacillota</taxon>
        <taxon>Bacilli</taxon>
        <taxon>Lactobacillales</taxon>
        <taxon>Lactobacillaceae</taxon>
        <taxon>Levilactobacillus</taxon>
    </lineage>
</organism>
<evidence type="ECO:0000256" key="5">
    <source>
        <dbReference type="ARBA" id="ARBA00022856"/>
    </source>
</evidence>
<dbReference type="Gene3D" id="3.10.105.10">
    <property type="entry name" value="Dipeptide-binding Protein, Domain 3"/>
    <property type="match status" value="1"/>
</dbReference>
<dbReference type="PIRSF" id="PIRSF002741">
    <property type="entry name" value="MppA"/>
    <property type="match status" value="1"/>
</dbReference>
<dbReference type="Gene3D" id="3.90.76.10">
    <property type="entry name" value="Dipeptide-binding Protein, Domain 1"/>
    <property type="match status" value="1"/>
</dbReference>
<keyword evidence="3" id="KW-0813">Transport</keyword>
<dbReference type="InterPro" id="IPR000914">
    <property type="entry name" value="SBP_5_dom"/>
</dbReference>
<sequence>MFHMKHFVWTLPVGLLLLASLSGCGHAAGHTTNKNRPLNVTLASEPATADPNKSTDTNSGSLIFQTMEGLYTYNRNGKITAGVATKMVTPTNNGKTYTFTLKKQAKWANGQRVTAQDFVTSLQRMANPKTKAQYASVLSAFKNFTAVQTGKAAPSKLGIKALSSTKLQFQLTKAVPYFNDLIASEYYPLNTAAVKKYGAQYGTSAAKTVSNGAYKLVGWTGSNASWSYVKNRHYWNADSVKINRVKVAVTKDESTAANLFNADKVQETTVTGNYVRANRNSKNLHTHLTGRLQYLYVNSKKTATNSTNLRQAISNAINRSQLTKSVLQDGSKAALSAVPTGDQKNPQTGQDMAAQVGNLLPQDKQQAKTYWQKYLKETGQTKATLNLLTDDTDDDKKVGTYLQSELEKTLPGLTITTTAIPHAQHVARDFAGNFELNLTGWSTSWLDAADFLSLAAKGNSVNFTNWSDTTFNQLLTKANSQTGLARYNGLMAADKRLMAVKGYIPLYQPSEAKLISNQVGGLTYTLLHEAKYQYAYWK</sequence>
<comment type="subcellular location">
    <subcellularLocation>
        <location evidence="1">Cell envelope</location>
    </subcellularLocation>
</comment>
<dbReference type="GO" id="GO:0015833">
    <property type="term" value="P:peptide transport"/>
    <property type="evidence" value="ECO:0007669"/>
    <property type="project" value="UniProtKB-KW"/>
</dbReference>
<dbReference type="GO" id="GO:1904680">
    <property type="term" value="F:peptide transmembrane transporter activity"/>
    <property type="evidence" value="ECO:0007669"/>
    <property type="project" value="TreeGrafter"/>
</dbReference>
<feature type="domain" description="Solute-binding protein family 5" evidence="7">
    <location>
        <begin position="79"/>
        <end position="459"/>
    </location>
</feature>